<accession>A0A1I1SQB4</accession>
<dbReference type="InterPro" id="IPR050884">
    <property type="entry name" value="CNP_phosphodiesterase-III"/>
</dbReference>
<evidence type="ECO:0000313" key="7">
    <source>
        <dbReference type="Proteomes" id="UP000199400"/>
    </source>
</evidence>
<dbReference type="EMBL" id="FOMX01000002">
    <property type="protein sequence ID" value="SFD48522.1"/>
    <property type="molecule type" value="Genomic_DNA"/>
</dbReference>
<protein>
    <submittedName>
        <fullName evidence="6">3',5'-cyclic AMP phosphodiesterase CpdA</fullName>
    </submittedName>
</protein>
<dbReference type="OrthoDB" id="9794568at2"/>
<keyword evidence="7" id="KW-1185">Reference proteome</keyword>
<proteinExistence type="inferred from homology"/>
<keyword evidence="3" id="KW-0408">Iron</keyword>
<organism evidence="6 7">
    <name type="scientific">Nannocystis exedens</name>
    <dbReference type="NCBI Taxonomy" id="54"/>
    <lineage>
        <taxon>Bacteria</taxon>
        <taxon>Pseudomonadati</taxon>
        <taxon>Myxococcota</taxon>
        <taxon>Polyangia</taxon>
        <taxon>Nannocystales</taxon>
        <taxon>Nannocystaceae</taxon>
        <taxon>Nannocystis</taxon>
    </lineage>
</organism>
<evidence type="ECO:0000259" key="5">
    <source>
        <dbReference type="Pfam" id="PF00149"/>
    </source>
</evidence>
<dbReference type="Proteomes" id="UP000199400">
    <property type="component" value="Unassembled WGS sequence"/>
</dbReference>
<feature type="domain" description="Calcineurin-like phosphoesterase" evidence="5">
    <location>
        <begin position="3"/>
        <end position="225"/>
    </location>
</feature>
<sequence length="298" mass="32578">MPLRFVHCSDIHLLELAGTTPQRFFNKRLTGGVNLLLNRSRKYDGGMFQKIVAAAHAHEAERLVITGDLTNLALESEFEHVKRHLEAVGLPVTVIPGNHDAYTRGSARAQRFEHYMSAFMEGEREPGSDYPFVQRLGDVALVGLSTAIPSLPLYAVGRVGDEQLARLGRFLAKLRAEGLARVVLIHHPVVRGVAKPRHDLLDLDAFGRVIAEHGAELILHGHEHRRLEGALPGPGGVPVPVHGVGSGTYLSQKPGRHGAYSLYTVRPGQVTRTYHRWDGRGFVADEPDAPLLAGTGSH</sequence>
<name>A0A1I1SQB4_9BACT</name>
<dbReference type="SUPFAM" id="SSF56300">
    <property type="entry name" value="Metallo-dependent phosphatases"/>
    <property type="match status" value="1"/>
</dbReference>
<dbReference type="Gene3D" id="3.60.21.10">
    <property type="match status" value="1"/>
</dbReference>
<evidence type="ECO:0000256" key="1">
    <source>
        <dbReference type="ARBA" id="ARBA00022723"/>
    </source>
</evidence>
<evidence type="ECO:0000256" key="4">
    <source>
        <dbReference type="ARBA" id="ARBA00025742"/>
    </source>
</evidence>
<dbReference type="InterPro" id="IPR004843">
    <property type="entry name" value="Calcineurin-like_PHP"/>
</dbReference>
<dbReference type="GO" id="GO:0046872">
    <property type="term" value="F:metal ion binding"/>
    <property type="evidence" value="ECO:0007669"/>
    <property type="project" value="UniProtKB-KW"/>
</dbReference>
<dbReference type="GO" id="GO:0016787">
    <property type="term" value="F:hydrolase activity"/>
    <property type="evidence" value="ECO:0007669"/>
    <property type="project" value="UniProtKB-KW"/>
</dbReference>
<dbReference type="Pfam" id="PF00149">
    <property type="entry name" value="Metallophos"/>
    <property type="match status" value="1"/>
</dbReference>
<evidence type="ECO:0000256" key="2">
    <source>
        <dbReference type="ARBA" id="ARBA00022801"/>
    </source>
</evidence>
<dbReference type="RefSeq" id="WP_096333285.1">
    <property type="nucleotide sequence ID" value="NZ_FOMX01000002.1"/>
</dbReference>
<dbReference type="PANTHER" id="PTHR42988:SF2">
    <property type="entry name" value="CYCLIC NUCLEOTIDE PHOSPHODIESTERASE CBUA0032-RELATED"/>
    <property type="match status" value="1"/>
</dbReference>
<evidence type="ECO:0000313" key="6">
    <source>
        <dbReference type="EMBL" id="SFD48522.1"/>
    </source>
</evidence>
<keyword evidence="2" id="KW-0378">Hydrolase</keyword>
<dbReference type="PANTHER" id="PTHR42988">
    <property type="entry name" value="PHOSPHOHYDROLASE"/>
    <property type="match status" value="1"/>
</dbReference>
<dbReference type="InterPro" id="IPR029052">
    <property type="entry name" value="Metallo-depent_PP-like"/>
</dbReference>
<gene>
    <name evidence="6" type="ORF">SAMN02745121_00193</name>
</gene>
<reference evidence="7" key="1">
    <citation type="submission" date="2016-10" db="EMBL/GenBank/DDBJ databases">
        <authorList>
            <person name="Varghese N."/>
            <person name="Submissions S."/>
        </authorList>
    </citation>
    <scope>NUCLEOTIDE SEQUENCE [LARGE SCALE GENOMIC DNA]</scope>
    <source>
        <strain evidence="7">ATCC 25963</strain>
    </source>
</reference>
<evidence type="ECO:0000256" key="3">
    <source>
        <dbReference type="ARBA" id="ARBA00023004"/>
    </source>
</evidence>
<dbReference type="STRING" id="54.SAMN02745121_00193"/>
<keyword evidence="1" id="KW-0479">Metal-binding</keyword>
<dbReference type="AlphaFoldDB" id="A0A1I1SQB4"/>
<comment type="similarity">
    <text evidence="4">Belongs to the cyclic nucleotide phosphodiesterase class-III family.</text>
</comment>